<protein>
    <submittedName>
        <fullName evidence="2">Uncharacterized protein</fullName>
    </submittedName>
</protein>
<proteinExistence type="predicted"/>
<dbReference type="AlphaFoldDB" id="A0AAV9NMP8"/>
<organism evidence="2 3">
    <name type="scientific">Exophiala bonariae</name>
    <dbReference type="NCBI Taxonomy" id="1690606"/>
    <lineage>
        <taxon>Eukaryota</taxon>
        <taxon>Fungi</taxon>
        <taxon>Dikarya</taxon>
        <taxon>Ascomycota</taxon>
        <taxon>Pezizomycotina</taxon>
        <taxon>Eurotiomycetes</taxon>
        <taxon>Chaetothyriomycetidae</taxon>
        <taxon>Chaetothyriales</taxon>
        <taxon>Herpotrichiellaceae</taxon>
        <taxon>Exophiala</taxon>
    </lineage>
</organism>
<dbReference type="EMBL" id="JAVRRD010000002">
    <property type="protein sequence ID" value="KAK5062482.1"/>
    <property type="molecule type" value="Genomic_DNA"/>
</dbReference>
<reference evidence="2 3" key="1">
    <citation type="submission" date="2023-08" db="EMBL/GenBank/DDBJ databases">
        <title>Black Yeasts Isolated from many extreme environments.</title>
        <authorList>
            <person name="Coleine C."/>
            <person name="Stajich J.E."/>
            <person name="Selbmann L."/>
        </authorList>
    </citation>
    <scope>NUCLEOTIDE SEQUENCE [LARGE SCALE GENOMIC DNA]</scope>
    <source>
        <strain evidence="2 3">CCFEE 5792</strain>
    </source>
</reference>
<gene>
    <name evidence="2" type="ORF">LTR84_004554</name>
</gene>
<feature type="region of interest" description="Disordered" evidence="1">
    <location>
        <begin position="1"/>
        <end position="120"/>
    </location>
</feature>
<evidence type="ECO:0000256" key="1">
    <source>
        <dbReference type="SAM" id="MobiDB-lite"/>
    </source>
</evidence>
<keyword evidence="3" id="KW-1185">Reference proteome</keyword>
<evidence type="ECO:0000313" key="2">
    <source>
        <dbReference type="EMBL" id="KAK5062482.1"/>
    </source>
</evidence>
<evidence type="ECO:0000313" key="3">
    <source>
        <dbReference type="Proteomes" id="UP001358417"/>
    </source>
</evidence>
<dbReference type="Proteomes" id="UP001358417">
    <property type="component" value="Unassembled WGS sequence"/>
</dbReference>
<comment type="caution">
    <text evidence="2">The sequence shown here is derived from an EMBL/GenBank/DDBJ whole genome shotgun (WGS) entry which is preliminary data.</text>
</comment>
<feature type="compositionally biased region" description="Acidic residues" evidence="1">
    <location>
        <begin position="14"/>
        <end position="25"/>
    </location>
</feature>
<feature type="compositionally biased region" description="Acidic residues" evidence="1">
    <location>
        <begin position="87"/>
        <end position="98"/>
    </location>
</feature>
<dbReference type="GeneID" id="89972732"/>
<dbReference type="RefSeq" id="XP_064710754.1">
    <property type="nucleotide sequence ID" value="XM_064848130.1"/>
</dbReference>
<sequence>MADQEKDNVPIESEVQDGDIDESYGNDERWSNACSQSHETRSDRSDAVPLAADSDAAQEGARSNTTEDTVETGSCMPPSPLHPTILELDDENAADVVEDDNKHNKQSSDPSGVDTIVARA</sequence>
<accession>A0AAV9NMP8</accession>
<name>A0AAV9NMP8_9EURO</name>